<dbReference type="Gene3D" id="3.90.1210.10">
    <property type="entry name" value="Antifreeze-like/N-acetylneuraminic acid synthase C-terminal domain"/>
    <property type="match status" value="1"/>
</dbReference>
<dbReference type="InterPro" id="IPR057736">
    <property type="entry name" value="SAF_PseI/NeuA/NeuB"/>
</dbReference>
<dbReference type="Pfam" id="PF08666">
    <property type="entry name" value="SAF"/>
    <property type="match status" value="1"/>
</dbReference>
<dbReference type="CDD" id="cd11615">
    <property type="entry name" value="SAF_NeuB_like"/>
    <property type="match status" value="1"/>
</dbReference>
<reference evidence="2" key="1">
    <citation type="submission" date="2021-05" db="EMBL/GenBank/DDBJ databases">
        <authorList>
            <person name="Alioto T."/>
            <person name="Alioto T."/>
            <person name="Gomez Garrido J."/>
        </authorList>
    </citation>
    <scope>NUCLEOTIDE SEQUENCE</scope>
</reference>
<dbReference type="PROSITE" id="PS50844">
    <property type="entry name" value="AFP_LIKE"/>
    <property type="match status" value="1"/>
</dbReference>
<dbReference type="InterPro" id="IPR036732">
    <property type="entry name" value="AFP_Neu5c_C_sf"/>
</dbReference>
<dbReference type="Gene3D" id="3.20.20.70">
    <property type="entry name" value="Aldolase class I"/>
    <property type="match status" value="1"/>
</dbReference>
<dbReference type="InterPro" id="IPR006190">
    <property type="entry name" value="SAF_AFP_Neu5Ac"/>
</dbReference>
<dbReference type="EMBL" id="HBUE01331529">
    <property type="protein sequence ID" value="CAG6593555.1"/>
    <property type="molecule type" value="Transcribed_RNA"/>
</dbReference>
<organism evidence="2">
    <name type="scientific">Culex pipiens</name>
    <name type="common">House mosquito</name>
    <dbReference type="NCBI Taxonomy" id="7175"/>
    <lineage>
        <taxon>Eukaryota</taxon>
        <taxon>Metazoa</taxon>
        <taxon>Ecdysozoa</taxon>
        <taxon>Arthropoda</taxon>
        <taxon>Hexapoda</taxon>
        <taxon>Insecta</taxon>
        <taxon>Pterygota</taxon>
        <taxon>Neoptera</taxon>
        <taxon>Endopterygota</taxon>
        <taxon>Diptera</taxon>
        <taxon>Nematocera</taxon>
        <taxon>Culicoidea</taxon>
        <taxon>Culicidae</taxon>
        <taxon>Culicinae</taxon>
        <taxon>Culicini</taxon>
        <taxon>Culex</taxon>
        <taxon>Culex</taxon>
    </lineage>
</organism>
<dbReference type="Pfam" id="PF03102">
    <property type="entry name" value="NeuB"/>
    <property type="match status" value="1"/>
</dbReference>
<dbReference type="InterPro" id="IPR013974">
    <property type="entry name" value="SAF"/>
</dbReference>
<dbReference type="SUPFAM" id="SSF51269">
    <property type="entry name" value="AFP III-like domain"/>
    <property type="match status" value="1"/>
</dbReference>
<dbReference type="SMART" id="SM00858">
    <property type="entry name" value="SAF"/>
    <property type="match status" value="1"/>
</dbReference>
<accession>A0A8D8HX38</accession>
<dbReference type="PANTHER" id="PTHR42966:SF1">
    <property type="entry name" value="SIALIC ACID SYNTHASE"/>
    <property type="match status" value="1"/>
</dbReference>
<dbReference type="SUPFAM" id="SSF51569">
    <property type="entry name" value="Aldolase"/>
    <property type="match status" value="1"/>
</dbReference>
<dbReference type="InterPro" id="IPR013785">
    <property type="entry name" value="Aldolase_TIM"/>
</dbReference>
<dbReference type="GO" id="GO:0047444">
    <property type="term" value="F:N-acylneuraminate-9-phosphate synthase activity"/>
    <property type="evidence" value="ECO:0007669"/>
    <property type="project" value="TreeGrafter"/>
</dbReference>
<dbReference type="EMBL" id="HBUE01224819">
    <property type="protein sequence ID" value="CAG6541482.1"/>
    <property type="molecule type" value="Transcribed_RNA"/>
</dbReference>
<dbReference type="InterPro" id="IPR013132">
    <property type="entry name" value="PseI/NeuA/B-like_N"/>
</dbReference>
<dbReference type="AlphaFoldDB" id="A0A8D8HX38"/>
<name>A0A8D8HX38_CULPI</name>
<proteinExistence type="predicted"/>
<sequence>MLATQRGEHQHQNRRISFVLLRTVWCFGFGRALVMKISGRDVGDGHPVFVVAEIGQNHQGSLEVAKRMIVKAKELGADCVKFQKSCLTAKFTRNALRKPYSGANSWGSTYGDHKAFLEFSLEDYKELQRFCAKQDILFSASVMDPVSLQQLLELRVPFIKIGSGDADNVPMLRTAAAATTIPLIVSTGMQSWSQVQNIHSIFKGHPSAALLHCISAYPTPPEQALLNLVSLYKSHFPELVVGYSGHELGLQLSVASVLAGARIVERHFTLDKSWKGTDHRASLDPEEFGRLVRYVRAVEGMNVEGERIVEVLSSVLEARDYNREELELALRSVTGEDRKLLASEEACHRKLGKSLVFAGDFAKGHTLKEEDVAVKVSNPHGLSPTWYDQVVGRTVARDCRQDEPICGEDVAGSFG</sequence>
<evidence type="ECO:0000313" key="2">
    <source>
        <dbReference type="EMBL" id="CAG6541482.1"/>
    </source>
</evidence>
<dbReference type="PANTHER" id="PTHR42966">
    <property type="entry name" value="N-ACETYLNEURAMINATE SYNTHASE"/>
    <property type="match status" value="1"/>
</dbReference>
<dbReference type="InterPro" id="IPR051690">
    <property type="entry name" value="PseI-like"/>
</dbReference>
<protein>
    <submittedName>
        <fullName evidence="2">Sialic acid synthase</fullName>
    </submittedName>
</protein>
<feature type="domain" description="AFP-like" evidence="1">
    <location>
        <begin position="354"/>
        <end position="413"/>
    </location>
</feature>
<dbReference type="GO" id="GO:0016051">
    <property type="term" value="P:carbohydrate biosynthetic process"/>
    <property type="evidence" value="ECO:0007669"/>
    <property type="project" value="InterPro"/>
</dbReference>
<evidence type="ECO:0000259" key="1">
    <source>
        <dbReference type="PROSITE" id="PS50844"/>
    </source>
</evidence>